<dbReference type="AlphaFoldDB" id="A0A8S3DW60"/>
<gene>
    <name evidence="2" type="ORF">BYL167_LOCUS57340</name>
</gene>
<feature type="non-terminal residue" evidence="2">
    <location>
        <position position="1"/>
    </location>
</feature>
<dbReference type="Proteomes" id="UP000681967">
    <property type="component" value="Unassembled WGS sequence"/>
</dbReference>
<evidence type="ECO:0000256" key="1">
    <source>
        <dbReference type="SAM" id="SignalP"/>
    </source>
</evidence>
<accession>A0A8S3DW60</accession>
<organism evidence="2 3">
    <name type="scientific">Rotaria magnacalcarata</name>
    <dbReference type="NCBI Taxonomy" id="392030"/>
    <lineage>
        <taxon>Eukaryota</taxon>
        <taxon>Metazoa</taxon>
        <taxon>Spiralia</taxon>
        <taxon>Gnathifera</taxon>
        <taxon>Rotifera</taxon>
        <taxon>Eurotatoria</taxon>
        <taxon>Bdelloidea</taxon>
        <taxon>Philodinida</taxon>
        <taxon>Philodinidae</taxon>
        <taxon>Rotaria</taxon>
    </lineage>
</organism>
<protein>
    <submittedName>
        <fullName evidence="2">Uncharacterized protein</fullName>
    </submittedName>
</protein>
<feature type="signal peptide" evidence="1">
    <location>
        <begin position="1"/>
        <end position="17"/>
    </location>
</feature>
<dbReference type="EMBL" id="CAJOBH010224724">
    <property type="protein sequence ID" value="CAF5044721.1"/>
    <property type="molecule type" value="Genomic_DNA"/>
</dbReference>
<feature type="chain" id="PRO_5035714429" evidence="1">
    <location>
        <begin position="18"/>
        <end position="81"/>
    </location>
</feature>
<comment type="caution">
    <text evidence="2">The sequence shown here is derived from an EMBL/GenBank/DDBJ whole genome shotgun (WGS) entry which is preliminary data.</text>
</comment>
<name>A0A8S3DW60_9BILA</name>
<keyword evidence="1" id="KW-0732">Signal</keyword>
<evidence type="ECO:0000313" key="2">
    <source>
        <dbReference type="EMBL" id="CAF5044721.1"/>
    </source>
</evidence>
<evidence type="ECO:0000313" key="3">
    <source>
        <dbReference type="Proteomes" id="UP000681967"/>
    </source>
</evidence>
<proteinExistence type="predicted"/>
<reference evidence="2" key="1">
    <citation type="submission" date="2021-02" db="EMBL/GenBank/DDBJ databases">
        <authorList>
            <person name="Nowell W R."/>
        </authorList>
    </citation>
    <scope>NUCLEOTIDE SEQUENCE</scope>
</reference>
<sequence length="81" mass="9277">RFLLACLPCILLTYLTCENLTQYNTRSILTISICWFMTINLISLTVFPRQPLITSSLVLTPFVEKGSPFLMLNHPPFVDIE</sequence>